<dbReference type="HOGENOM" id="CLU_2829929_0_0_6"/>
<dbReference type="STRING" id="765912.Thimo_2764"/>
<proteinExistence type="predicted"/>
<accession>L0H1N1</accession>
<dbReference type="AlphaFoldDB" id="L0H1N1"/>
<name>L0H1N1_9GAMM</name>
<reference evidence="1 2" key="1">
    <citation type="submission" date="2011-09" db="EMBL/GenBank/DDBJ databases">
        <title>Complete sequence of chromosome of Thioflavicoccus mobilis 8321.</title>
        <authorList>
            <consortium name="US DOE Joint Genome Institute"/>
            <person name="Lucas S."/>
            <person name="Han J."/>
            <person name="Lapidus A."/>
            <person name="Cheng J.-F."/>
            <person name="Goodwin L."/>
            <person name="Pitluck S."/>
            <person name="Peters L."/>
            <person name="Ovchinnikova G."/>
            <person name="Lu M."/>
            <person name="Detter J.C."/>
            <person name="Han C."/>
            <person name="Tapia R."/>
            <person name="Land M."/>
            <person name="Hauser L."/>
            <person name="Kyrpides N."/>
            <person name="Ivanova N."/>
            <person name="Pagani I."/>
            <person name="Vogl K."/>
            <person name="Liu Z."/>
            <person name="Imhoff J."/>
            <person name="Thiel V."/>
            <person name="Frigaard N.-U."/>
            <person name="Bryant D."/>
            <person name="Woyke T."/>
        </authorList>
    </citation>
    <scope>NUCLEOTIDE SEQUENCE [LARGE SCALE GENOMIC DNA]</scope>
    <source>
        <strain evidence="1 2">8321</strain>
    </source>
</reference>
<evidence type="ECO:0000313" key="2">
    <source>
        <dbReference type="Proteomes" id="UP000010816"/>
    </source>
</evidence>
<protein>
    <submittedName>
        <fullName evidence="1">Uncharacterized protein</fullName>
    </submittedName>
</protein>
<sequence length="66" mass="7023">MPLGIVQATDDAGPTLPLATDDYAMTSASRQHKFDRCEQVAIADSAQRIGPVVRGVTPQRKTGQSP</sequence>
<organism evidence="1 2">
    <name type="scientific">Thioflavicoccus mobilis 8321</name>
    <dbReference type="NCBI Taxonomy" id="765912"/>
    <lineage>
        <taxon>Bacteria</taxon>
        <taxon>Pseudomonadati</taxon>
        <taxon>Pseudomonadota</taxon>
        <taxon>Gammaproteobacteria</taxon>
        <taxon>Chromatiales</taxon>
        <taxon>Chromatiaceae</taxon>
        <taxon>Thioflavicoccus</taxon>
    </lineage>
</organism>
<dbReference type="KEGG" id="tmb:Thimo_2764"/>
<evidence type="ECO:0000313" key="1">
    <source>
        <dbReference type="EMBL" id="AGA91474.1"/>
    </source>
</evidence>
<gene>
    <name evidence="1" type="ORF">Thimo_2764</name>
</gene>
<dbReference type="EMBL" id="CP003051">
    <property type="protein sequence ID" value="AGA91474.1"/>
    <property type="molecule type" value="Genomic_DNA"/>
</dbReference>
<keyword evidence="2" id="KW-1185">Reference proteome</keyword>
<dbReference type="Proteomes" id="UP000010816">
    <property type="component" value="Chromosome"/>
</dbReference>